<comment type="caution">
    <text evidence="2">The sequence shown here is derived from an EMBL/GenBank/DDBJ whole genome shotgun (WGS) entry which is preliminary data.</text>
</comment>
<sequence length="178" mass="21074">ARYRSQGEEMSHFKAELIWSRMLPSKCKFFFWCTLLNSILTKDILNHRGQNLDLLCSMCNLGNESISHLFMHCSKALEVWYVLLQPRRRSFSNVLTADTVEELLIAWPKGKGGHLGSRIWELLPYAVIWVFWRIRNDLIFSNKLFSVERTCNEIKATLWYWLGAWPGRRHYCYPDLVN</sequence>
<dbReference type="Proteomes" id="UP000554482">
    <property type="component" value="Unassembled WGS sequence"/>
</dbReference>
<protein>
    <recommendedName>
        <fullName evidence="1">Reverse transcriptase zinc-binding domain-containing protein</fullName>
    </recommendedName>
</protein>
<dbReference type="InterPro" id="IPR026960">
    <property type="entry name" value="RVT-Znf"/>
</dbReference>
<dbReference type="Pfam" id="PF13966">
    <property type="entry name" value="zf-RVT"/>
    <property type="match status" value="1"/>
</dbReference>
<evidence type="ECO:0000313" key="2">
    <source>
        <dbReference type="EMBL" id="KAF5186270.1"/>
    </source>
</evidence>
<dbReference type="OrthoDB" id="1938430at2759"/>
<reference evidence="2 3" key="1">
    <citation type="submission" date="2020-06" db="EMBL/GenBank/DDBJ databases">
        <title>Transcriptomic and genomic resources for Thalictrum thalictroides and T. hernandezii: Facilitating candidate gene discovery in an emerging model plant lineage.</title>
        <authorList>
            <person name="Arias T."/>
            <person name="Riano-Pachon D.M."/>
            <person name="Di Stilio V.S."/>
        </authorList>
    </citation>
    <scope>NUCLEOTIDE SEQUENCE [LARGE SCALE GENOMIC DNA]</scope>
    <source>
        <strain evidence="3">cv. WT478/WT964</strain>
        <tissue evidence="2">Leaves</tissue>
    </source>
</reference>
<evidence type="ECO:0000313" key="3">
    <source>
        <dbReference type="Proteomes" id="UP000554482"/>
    </source>
</evidence>
<proteinExistence type="predicted"/>
<accession>A0A7J6VQ18</accession>
<keyword evidence="3" id="KW-1185">Reference proteome</keyword>
<feature type="domain" description="Reverse transcriptase zinc-binding" evidence="1">
    <location>
        <begin position="12"/>
        <end position="80"/>
    </location>
</feature>
<organism evidence="2 3">
    <name type="scientific">Thalictrum thalictroides</name>
    <name type="common">Rue-anemone</name>
    <name type="synonym">Anemone thalictroides</name>
    <dbReference type="NCBI Taxonomy" id="46969"/>
    <lineage>
        <taxon>Eukaryota</taxon>
        <taxon>Viridiplantae</taxon>
        <taxon>Streptophyta</taxon>
        <taxon>Embryophyta</taxon>
        <taxon>Tracheophyta</taxon>
        <taxon>Spermatophyta</taxon>
        <taxon>Magnoliopsida</taxon>
        <taxon>Ranunculales</taxon>
        <taxon>Ranunculaceae</taxon>
        <taxon>Thalictroideae</taxon>
        <taxon>Thalictrum</taxon>
    </lineage>
</organism>
<feature type="non-terminal residue" evidence="2">
    <location>
        <position position="1"/>
    </location>
</feature>
<gene>
    <name evidence="2" type="ORF">FRX31_024143</name>
</gene>
<feature type="non-terminal residue" evidence="2">
    <location>
        <position position="178"/>
    </location>
</feature>
<dbReference type="AlphaFoldDB" id="A0A7J6VQ18"/>
<dbReference type="EMBL" id="JABWDY010029577">
    <property type="protein sequence ID" value="KAF5186270.1"/>
    <property type="molecule type" value="Genomic_DNA"/>
</dbReference>
<name>A0A7J6VQ18_THATH</name>
<evidence type="ECO:0000259" key="1">
    <source>
        <dbReference type="Pfam" id="PF13966"/>
    </source>
</evidence>